<keyword evidence="2" id="KW-1185">Reference proteome</keyword>
<sequence length="54" mass="6206">MMTKFTEGKVPFDIAFPKRKKASLDLAKIVETIPKTKISSQEDLEKWLEPNKKA</sequence>
<name>A0ABS3L7T3_9ENTE</name>
<dbReference type="EMBL" id="JAFREM010000010">
    <property type="protein sequence ID" value="MBO1305680.1"/>
    <property type="molecule type" value="Genomic_DNA"/>
</dbReference>
<reference evidence="1 2" key="1">
    <citation type="submission" date="2021-03" db="EMBL/GenBank/DDBJ databases">
        <title>Enterococcal diversity collection.</title>
        <authorList>
            <person name="Gilmore M.S."/>
            <person name="Schwartzman J."/>
            <person name="Van Tyne D."/>
            <person name="Martin M."/>
            <person name="Earl A.M."/>
            <person name="Manson A.L."/>
            <person name="Straub T."/>
            <person name="Salamzade R."/>
            <person name="Saavedra J."/>
            <person name="Lebreton F."/>
            <person name="Prichula J."/>
            <person name="Schaufler K."/>
            <person name="Gaca A."/>
            <person name="Sgardioli B."/>
            <person name="Wagenaar J."/>
            <person name="Strong T."/>
        </authorList>
    </citation>
    <scope>NUCLEOTIDE SEQUENCE [LARGE SCALE GENOMIC DNA]</scope>
    <source>
        <strain evidence="1 2">669A</strain>
    </source>
</reference>
<dbReference type="Proteomes" id="UP000664601">
    <property type="component" value="Unassembled WGS sequence"/>
</dbReference>
<comment type="caution">
    <text evidence="1">The sequence shown here is derived from an EMBL/GenBank/DDBJ whole genome shotgun (WGS) entry which is preliminary data.</text>
</comment>
<dbReference type="RefSeq" id="WP_207672620.1">
    <property type="nucleotide sequence ID" value="NZ_JAFREM010000010.1"/>
</dbReference>
<gene>
    <name evidence="1" type="ORF">JZO70_05890</name>
</gene>
<proteinExistence type="predicted"/>
<accession>A0ABS3L7T3</accession>
<evidence type="ECO:0000313" key="2">
    <source>
        <dbReference type="Proteomes" id="UP000664601"/>
    </source>
</evidence>
<protein>
    <submittedName>
        <fullName evidence="1">Uncharacterized protein</fullName>
    </submittedName>
</protein>
<evidence type="ECO:0000313" key="1">
    <source>
        <dbReference type="EMBL" id="MBO1305680.1"/>
    </source>
</evidence>
<organism evidence="1 2">
    <name type="scientific">Candidatus Enterococcus moelleringii</name>
    <dbReference type="NCBI Taxonomy" id="2815325"/>
    <lineage>
        <taxon>Bacteria</taxon>
        <taxon>Bacillati</taxon>
        <taxon>Bacillota</taxon>
        <taxon>Bacilli</taxon>
        <taxon>Lactobacillales</taxon>
        <taxon>Enterococcaceae</taxon>
        <taxon>Enterococcus</taxon>
    </lineage>
</organism>